<feature type="region of interest" description="Disordered" evidence="1">
    <location>
        <begin position="279"/>
        <end position="463"/>
    </location>
</feature>
<evidence type="ECO:0000313" key="2">
    <source>
        <dbReference type="EMBL" id="GIZ40433.1"/>
    </source>
</evidence>
<evidence type="ECO:0000313" key="3">
    <source>
        <dbReference type="Proteomes" id="UP000825890"/>
    </source>
</evidence>
<dbReference type="RefSeq" id="XP_044654920.1">
    <property type="nucleotide sequence ID" value="XM_044798985.1"/>
</dbReference>
<dbReference type="GeneID" id="68289345"/>
<dbReference type="AlphaFoldDB" id="A0A9P3CCR6"/>
<feature type="compositionally biased region" description="Polar residues" evidence="1">
    <location>
        <begin position="432"/>
        <end position="441"/>
    </location>
</feature>
<evidence type="ECO:0000256" key="1">
    <source>
        <dbReference type="SAM" id="MobiDB-lite"/>
    </source>
</evidence>
<dbReference type="Proteomes" id="UP000825890">
    <property type="component" value="Unassembled WGS sequence"/>
</dbReference>
<proteinExistence type="predicted"/>
<accession>A0A9P3CCR6</accession>
<dbReference type="EMBL" id="BOLY01000002">
    <property type="protein sequence ID" value="GIZ40433.1"/>
    <property type="molecule type" value="Genomic_DNA"/>
</dbReference>
<name>A0A9P3CCR6_9PEZI</name>
<comment type="caution">
    <text evidence="2">The sequence shown here is derived from an EMBL/GenBank/DDBJ whole genome shotgun (WGS) entry which is preliminary data.</text>
</comment>
<feature type="compositionally biased region" description="Polar residues" evidence="1">
    <location>
        <begin position="81"/>
        <end position="97"/>
    </location>
</feature>
<feature type="region of interest" description="Disordered" evidence="1">
    <location>
        <begin position="1"/>
        <end position="27"/>
    </location>
</feature>
<dbReference type="OrthoDB" id="3946741at2759"/>
<reference evidence="2 3" key="1">
    <citation type="submission" date="2021-01" db="EMBL/GenBank/DDBJ databases">
        <title>Cercospora kikuchii MAFF 305040 whole genome shotgun sequence.</title>
        <authorList>
            <person name="Kashiwa T."/>
            <person name="Suzuki T."/>
        </authorList>
    </citation>
    <scope>NUCLEOTIDE SEQUENCE [LARGE SCALE GENOMIC DNA]</scope>
    <source>
        <strain evidence="2 3">MAFF 305040</strain>
    </source>
</reference>
<feature type="compositionally biased region" description="Polar residues" evidence="1">
    <location>
        <begin position="388"/>
        <end position="406"/>
    </location>
</feature>
<sequence length="487" mass="53205">MRRRKRQKNSTQRHSWDFADQEPTNHSQFVHGNLDTSNSSYGWSGYNAATVSEKHHTFWPSPYAGHGTIAERQYGHKQSKVCRTSNASPDSAGSNTGIRTLSQLLPERPGRQPPPPPSKSLAYAPAIYTPATVFEEEHTPRLPDVSFPGLPAHPAVMKNKPVRATHVSMAPPALSIQIPQQPVRTPDTHNSVNWPLPPPPALQPHCELQRLGTNSGAFSSKTSLLDYYASADSGASPQDLNSSTPIEEAIQVRRPAPAAIVITQPSYQPQAVRDSIASDISRRTSFESTNPDDTTPPEDEDKRLSPVVESPISNVRYPRIPRPSNQAVPRSPVYSGAPVRHPQRTDSRADTTTEVRKTTGHAPTLSGSTLAAKRRGDTAAHNLEQGLHISNSSYDTTSRKNATQAPGENRAHRGQQNPLKGYGRPTNPPSAGRNQSATVQVKSPAESLGSPLWEPKMTPSRKGDDLFLSVSVATPQASHFHELYDRR</sequence>
<gene>
    <name evidence="2" type="ORF">CKM354_000377000</name>
</gene>
<organism evidence="2 3">
    <name type="scientific">Cercospora kikuchii</name>
    <dbReference type="NCBI Taxonomy" id="84275"/>
    <lineage>
        <taxon>Eukaryota</taxon>
        <taxon>Fungi</taxon>
        <taxon>Dikarya</taxon>
        <taxon>Ascomycota</taxon>
        <taxon>Pezizomycotina</taxon>
        <taxon>Dothideomycetes</taxon>
        <taxon>Dothideomycetidae</taxon>
        <taxon>Mycosphaerellales</taxon>
        <taxon>Mycosphaerellaceae</taxon>
        <taxon>Cercospora</taxon>
    </lineage>
</organism>
<feature type="compositionally biased region" description="Basic and acidic residues" evidence="1">
    <location>
        <begin position="343"/>
        <end position="357"/>
    </location>
</feature>
<keyword evidence="3" id="KW-1185">Reference proteome</keyword>
<feature type="region of interest" description="Disordered" evidence="1">
    <location>
        <begin position="75"/>
        <end position="97"/>
    </location>
</feature>
<protein>
    <submittedName>
        <fullName evidence="2">Uncharacterized protein</fullName>
    </submittedName>
</protein>